<dbReference type="Proteomes" id="UP000014060">
    <property type="component" value="Unassembled WGS sequence"/>
</dbReference>
<sequence>MTQALCLYFVLFPLFGGWAKTLVYGTDLNKYWGTAEICLNIGHRITYISLHMHSSNTKKRTVLLA</sequence>
<evidence type="ECO:0000313" key="2">
    <source>
        <dbReference type="Proteomes" id="UP000014060"/>
    </source>
</evidence>
<reference evidence="1 2" key="1">
    <citation type="submission" date="2013-01" db="EMBL/GenBank/DDBJ databases">
        <title>The Genome Sequence of Bacillus cereus TIAC219.</title>
        <authorList>
            <consortium name="The Broad Institute Genome Sequencing Platform"/>
            <consortium name="The Broad Institute Genome Sequencing Center for Infectious Disease"/>
            <person name="Feldgarden M."/>
            <person name="Van der Auwera G.A."/>
            <person name="Mahillon J."/>
            <person name="Duprez V."/>
            <person name="Timmery S."/>
            <person name="Mattelet C."/>
            <person name="Dierick K."/>
            <person name="Sun M."/>
            <person name="Yu Z."/>
            <person name="Zhu L."/>
            <person name="Hu X."/>
            <person name="Shank E.B."/>
            <person name="Swiecicka I."/>
            <person name="Hansen B.M."/>
            <person name="Andrup L."/>
            <person name="Walker B."/>
            <person name="Young S.K."/>
            <person name="Zeng Q."/>
            <person name="Gargeya S."/>
            <person name="Fitzgerald M."/>
            <person name="Haas B."/>
            <person name="Abouelleil A."/>
            <person name="Alvarado L."/>
            <person name="Arachchi H.M."/>
            <person name="Berlin A.M."/>
            <person name="Chapman S.B."/>
            <person name="Dewar J."/>
            <person name="Goldberg J."/>
            <person name="Griggs A."/>
            <person name="Gujja S."/>
            <person name="Hansen M."/>
            <person name="Howarth C."/>
            <person name="Imamovic A."/>
            <person name="Larimer J."/>
            <person name="McCowan C."/>
            <person name="Murphy C."/>
            <person name="Neiman D."/>
            <person name="Pearson M."/>
            <person name="Priest M."/>
            <person name="Roberts A."/>
            <person name="Saif S."/>
            <person name="Shea T."/>
            <person name="Sisk P."/>
            <person name="Sykes S."/>
            <person name="Wortman J."/>
            <person name="Nusbaum C."/>
            <person name="Birren B."/>
        </authorList>
    </citation>
    <scope>NUCLEOTIDE SEQUENCE [LARGE SCALE GENOMIC DNA]</scope>
    <source>
        <strain evidence="1 2">TIAC219</strain>
    </source>
</reference>
<name>A0ABC9SPU3_BACCE</name>
<evidence type="ECO:0000313" key="1">
    <source>
        <dbReference type="EMBL" id="EOQ57451.1"/>
    </source>
</evidence>
<comment type="caution">
    <text evidence="1">The sequence shown here is derived from an EMBL/GenBank/DDBJ whole genome shotgun (WGS) entry which is preliminary data.</text>
</comment>
<proteinExistence type="predicted"/>
<dbReference type="EMBL" id="AHCJ01000093">
    <property type="protein sequence ID" value="EOQ57451.1"/>
    <property type="molecule type" value="Genomic_DNA"/>
</dbReference>
<accession>A0ABC9SPU3</accession>
<protein>
    <submittedName>
        <fullName evidence="1">Uncharacterized protein</fullName>
    </submittedName>
</protein>
<dbReference type="AlphaFoldDB" id="A0ABC9SPU3"/>
<gene>
    <name evidence="1" type="ORF">IAY_06436</name>
</gene>
<organism evidence="1 2">
    <name type="scientific">Bacillus cereus TIAC219</name>
    <dbReference type="NCBI Taxonomy" id="718222"/>
    <lineage>
        <taxon>Bacteria</taxon>
        <taxon>Bacillati</taxon>
        <taxon>Bacillota</taxon>
        <taxon>Bacilli</taxon>
        <taxon>Bacillales</taxon>
        <taxon>Bacillaceae</taxon>
        <taxon>Bacillus</taxon>
        <taxon>Bacillus cereus group</taxon>
    </lineage>
</organism>